<feature type="transmembrane region" description="Helical" evidence="7">
    <location>
        <begin position="282"/>
        <end position="312"/>
    </location>
</feature>
<dbReference type="Proteomes" id="UP000321225">
    <property type="component" value="Unassembled WGS sequence"/>
</dbReference>
<dbReference type="PANTHER" id="PTHR30482:SF17">
    <property type="entry name" value="ABC TRANSPORTER ATP-BINDING PROTEIN"/>
    <property type="match status" value="1"/>
</dbReference>
<keyword evidence="2" id="KW-1003">Cell membrane</keyword>
<evidence type="ECO:0000256" key="4">
    <source>
        <dbReference type="ARBA" id="ARBA00022989"/>
    </source>
</evidence>
<accession>A0A511AAT7</accession>
<dbReference type="OrthoDB" id="9814461at2"/>
<organism evidence="8 9">
    <name type="scientific">Microbacterium aerolatum</name>
    <dbReference type="NCBI Taxonomy" id="153731"/>
    <lineage>
        <taxon>Bacteria</taxon>
        <taxon>Bacillati</taxon>
        <taxon>Actinomycetota</taxon>
        <taxon>Actinomycetes</taxon>
        <taxon>Micrococcales</taxon>
        <taxon>Microbacteriaceae</taxon>
        <taxon>Microbacterium</taxon>
    </lineage>
</organism>
<dbReference type="GO" id="GO:0005886">
    <property type="term" value="C:plasma membrane"/>
    <property type="evidence" value="ECO:0007669"/>
    <property type="project" value="UniProtKB-SubCell"/>
</dbReference>
<comment type="caution">
    <text evidence="8">The sequence shown here is derived from an EMBL/GenBank/DDBJ whole genome shotgun (WGS) entry which is preliminary data.</text>
</comment>
<keyword evidence="5 7" id="KW-0472">Membrane</keyword>
<keyword evidence="9" id="KW-1185">Reference proteome</keyword>
<keyword evidence="4 7" id="KW-1133">Transmembrane helix</keyword>
<comment type="subcellular location">
    <subcellularLocation>
        <location evidence="1">Cell membrane</location>
        <topology evidence="1">Multi-pass membrane protein</topology>
    </subcellularLocation>
</comment>
<evidence type="ECO:0000256" key="5">
    <source>
        <dbReference type="ARBA" id="ARBA00023136"/>
    </source>
</evidence>
<evidence type="ECO:0000313" key="8">
    <source>
        <dbReference type="EMBL" id="GEK85202.1"/>
    </source>
</evidence>
<evidence type="ECO:0000256" key="7">
    <source>
        <dbReference type="SAM" id="Phobius"/>
    </source>
</evidence>
<dbReference type="Pfam" id="PF02653">
    <property type="entry name" value="BPD_transp_2"/>
    <property type="match status" value="1"/>
</dbReference>
<reference evidence="8 9" key="1">
    <citation type="submission" date="2019-07" db="EMBL/GenBank/DDBJ databases">
        <title>Whole genome shotgun sequence of Microbacterium aerolatum NBRC 103071.</title>
        <authorList>
            <person name="Hosoyama A."/>
            <person name="Uohara A."/>
            <person name="Ohji S."/>
            <person name="Ichikawa N."/>
        </authorList>
    </citation>
    <scope>NUCLEOTIDE SEQUENCE [LARGE SCALE GENOMIC DNA]</scope>
    <source>
        <strain evidence="8 9">NBRC 103071</strain>
    </source>
</reference>
<dbReference type="InterPro" id="IPR001851">
    <property type="entry name" value="ABC_transp_permease"/>
</dbReference>
<evidence type="ECO:0000256" key="1">
    <source>
        <dbReference type="ARBA" id="ARBA00004651"/>
    </source>
</evidence>
<feature type="transmembrane region" description="Helical" evidence="7">
    <location>
        <begin position="34"/>
        <end position="57"/>
    </location>
</feature>
<dbReference type="CDD" id="cd06581">
    <property type="entry name" value="TM_PBP1_LivM_like"/>
    <property type="match status" value="1"/>
</dbReference>
<feature type="transmembrane region" description="Helical" evidence="7">
    <location>
        <begin position="340"/>
        <end position="359"/>
    </location>
</feature>
<gene>
    <name evidence="8" type="ORF">MAE01_03780</name>
</gene>
<dbReference type="PANTHER" id="PTHR30482">
    <property type="entry name" value="HIGH-AFFINITY BRANCHED-CHAIN AMINO ACID TRANSPORT SYSTEM PERMEASE"/>
    <property type="match status" value="1"/>
</dbReference>
<evidence type="ECO:0000313" key="9">
    <source>
        <dbReference type="Proteomes" id="UP000321225"/>
    </source>
</evidence>
<dbReference type="EMBL" id="BJUW01000001">
    <property type="protein sequence ID" value="GEK85202.1"/>
    <property type="molecule type" value="Genomic_DNA"/>
</dbReference>
<name>A0A511AAT7_9MICO</name>
<protein>
    <submittedName>
        <fullName evidence="8">Branched-chain amino acid ABC transporter permease</fullName>
    </submittedName>
</protein>
<evidence type="ECO:0000256" key="3">
    <source>
        <dbReference type="ARBA" id="ARBA00022692"/>
    </source>
</evidence>
<keyword evidence="3 7" id="KW-0812">Transmembrane</keyword>
<dbReference type="AlphaFoldDB" id="A0A511AAT7"/>
<dbReference type="InterPro" id="IPR043428">
    <property type="entry name" value="LivM-like"/>
</dbReference>
<feature type="transmembrane region" description="Helical" evidence="7">
    <location>
        <begin position="127"/>
        <end position="146"/>
    </location>
</feature>
<feature type="transmembrane region" description="Helical" evidence="7">
    <location>
        <begin position="250"/>
        <end position="270"/>
    </location>
</feature>
<feature type="transmembrane region" description="Helical" evidence="7">
    <location>
        <begin position="201"/>
        <end position="219"/>
    </location>
</feature>
<dbReference type="GO" id="GO:0015658">
    <property type="term" value="F:branched-chain amino acid transmembrane transporter activity"/>
    <property type="evidence" value="ECO:0007669"/>
    <property type="project" value="InterPro"/>
</dbReference>
<sequence length="395" mass="41208">MTLRSPRPTPNSAPRRPEPPGRVGPAQGPILKSLAPVVVGVVLVIVMAILPLLNLSLPGILPGPTYTPGSLALLSLCMVFAALALSYNLLLGSAGMLSFGHALYFGAGAYGLGILLDAFALPLWQGVFVALIGGMVIALVTGAVAMRVNGIPFAMVTLAFAQAGSVLVRRNQAITGGEEGLGLHTDSVPDWLVGVINTRNLYWFALIVLVLVYLIVLWVDKSRLGHLAAAARENELRVQVLGLRPARAKLIVFVIAALCASLAGIAYLLLQSGTQPSAVGADLTITVLVMVVLGGVGFRWGAIAGGVLYTILDQRLTVLARAEGIQALPDFLRIPLSEPLFLLGVLFILVVMFLPGGIAGTVDSLRRRRGAAAAAPGSLGALEDSESVEAEVSVR</sequence>
<feature type="transmembrane region" description="Helical" evidence="7">
    <location>
        <begin position="102"/>
        <end position="121"/>
    </location>
</feature>
<feature type="transmembrane region" description="Helical" evidence="7">
    <location>
        <begin position="69"/>
        <end position="90"/>
    </location>
</feature>
<feature type="region of interest" description="Disordered" evidence="6">
    <location>
        <begin position="1"/>
        <end position="23"/>
    </location>
</feature>
<proteinExistence type="predicted"/>
<evidence type="ECO:0000256" key="6">
    <source>
        <dbReference type="SAM" id="MobiDB-lite"/>
    </source>
</evidence>
<evidence type="ECO:0000256" key="2">
    <source>
        <dbReference type="ARBA" id="ARBA00022475"/>
    </source>
</evidence>